<dbReference type="Proteomes" id="UP000193498">
    <property type="component" value="Unassembled WGS sequence"/>
</dbReference>
<sequence length="164" mass="18190">MRPKKRDNFSASITSSGGVNMSMTTSAHDLPNRYLEELAEQIIAITAALEELRGSYVAHQEAKKPKLAGTASAQPRSAWGLGSIATSSTSPQEESIYDENERSPLPPNQHPVVLATWAVSESDATFFRELARLLQSLISDKRKYSRDVELAKLRSQKDHDFDDE</sequence>
<accession>A0A1Y1YLB6</accession>
<organism evidence="2 3">
    <name type="scientific">Basidiobolus meristosporus CBS 931.73</name>
    <dbReference type="NCBI Taxonomy" id="1314790"/>
    <lineage>
        <taxon>Eukaryota</taxon>
        <taxon>Fungi</taxon>
        <taxon>Fungi incertae sedis</taxon>
        <taxon>Zoopagomycota</taxon>
        <taxon>Entomophthoromycotina</taxon>
        <taxon>Basidiobolomycetes</taxon>
        <taxon>Basidiobolales</taxon>
        <taxon>Basidiobolaceae</taxon>
        <taxon>Basidiobolus</taxon>
    </lineage>
</organism>
<dbReference type="AlphaFoldDB" id="A0A1Y1YLB6"/>
<reference evidence="2 3" key="1">
    <citation type="submission" date="2016-07" db="EMBL/GenBank/DDBJ databases">
        <title>Pervasive Adenine N6-methylation of Active Genes in Fungi.</title>
        <authorList>
            <consortium name="DOE Joint Genome Institute"/>
            <person name="Mondo S.J."/>
            <person name="Dannebaum R.O."/>
            <person name="Kuo R.C."/>
            <person name="Labutti K."/>
            <person name="Haridas S."/>
            <person name="Kuo A."/>
            <person name="Salamov A."/>
            <person name="Ahrendt S.R."/>
            <person name="Lipzen A."/>
            <person name="Sullivan W."/>
            <person name="Andreopoulos W.B."/>
            <person name="Clum A."/>
            <person name="Lindquist E."/>
            <person name="Daum C."/>
            <person name="Ramamoorthy G.K."/>
            <person name="Gryganskyi A."/>
            <person name="Culley D."/>
            <person name="Magnuson J.K."/>
            <person name="James T.Y."/>
            <person name="O'Malley M.A."/>
            <person name="Stajich J.E."/>
            <person name="Spatafora J.W."/>
            <person name="Visel A."/>
            <person name="Grigoriev I.V."/>
        </authorList>
    </citation>
    <scope>NUCLEOTIDE SEQUENCE [LARGE SCALE GENOMIC DNA]</scope>
    <source>
        <strain evidence="2 3">CBS 931.73</strain>
    </source>
</reference>
<dbReference type="EMBL" id="MCFE01000107">
    <property type="protein sequence ID" value="ORX98788.1"/>
    <property type="molecule type" value="Genomic_DNA"/>
</dbReference>
<name>A0A1Y1YLB6_9FUNG</name>
<evidence type="ECO:0000256" key="1">
    <source>
        <dbReference type="SAM" id="MobiDB-lite"/>
    </source>
</evidence>
<evidence type="ECO:0000313" key="3">
    <source>
        <dbReference type="Proteomes" id="UP000193498"/>
    </source>
</evidence>
<protein>
    <submittedName>
        <fullName evidence="2">Uncharacterized protein</fullName>
    </submittedName>
</protein>
<evidence type="ECO:0000313" key="2">
    <source>
        <dbReference type="EMBL" id="ORX98788.1"/>
    </source>
</evidence>
<feature type="compositionally biased region" description="Polar residues" evidence="1">
    <location>
        <begin position="9"/>
        <end position="24"/>
    </location>
</feature>
<feature type="region of interest" description="Disordered" evidence="1">
    <location>
        <begin position="1"/>
        <end position="24"/>
    </location>
</feature>
<feature type="region of interest" description="Disordered" evidence="1">
    <location>
        <begin position="60"/>
        <end position="108"/>
    </location>
</feature>
<keyword evidence="3" id="KW-1185">Reference proteome</keyword>
<comment type="caution">
    <text evidence="2">The sequence shown here is derived from an EMBL/GenBank/DDBJ whole genome shotgun (WGS) entry which is preliminary data.</text>
</comment>
<feature type="compositionally biased region" description="Polar residues" evidence="1">
    <location>
        <begin position="84"/>
        <end position="93"/>
    </location>
</feature>
<gene>
    <name evidence="2" type="ORF">K493DRAFT_349005</name>
</gene>
<dbReference type="OrthoDB" id="2396537at2759"/>
<dbReference type="InParanoid" id="A0A1Y1YLB6"/>
<proteinExistence type="predicted"/>